<dbReference type="PIRSF" id="PIRSF000232">
    <property type="entry name" value="YdjA"/>
    <property type="match status" value="1"/>
</dbReference>
<comment type="caution">
    <text evidence="10">The sequence shown here is derived from an EMBL/GenBank/DDBJ whole genome shotgun (WGS) entry which is preliminary data.</text>
</comment>
<evidence type="ECO:0000256" key="8">
    <source>
        <dbReference type="PIRSR" id="PIRSR000232-1"/>
    </source>
</evidence>
<evidence type="ECO:0000313" key="11">
    <source>
        <dbReference type="Proteomes" id="UP000238308"/>
    </source>
</evidence>
<protein>
    <recommendedName>
        <fullName evidence="7">Putative NAD(P)H nitroreductase</fullName>
        <ecNumber evidence="7">1.-.-.-</ecNumber>
    </recommendedName>
</protein>
<dbReference type="OrthoDB" id="9804207at2"/>
<reference evidence="10 11" key="1">
    <citation type="submission" date="2018-03" db="EMBL/GenBank/DDBJ databases">
        <title>Genomic Encyclopedia of Type Strains, Phase III (KMG-III): the genomes of soil and plant-associated and newly described type strains.</title>
        <authorList>
            <person name="Whitman W."/>
        </authorList>
    </citation>
    <scope>NUCLEOTIDE SEQUENCE [LARGE SCALE GENOMIC DNA]</scope>
    <source>
        <strain evidence="10 11">MWH-P2sevCIIIb</strain>
    </source>
</reference>
<dbReference type="EMBL" id="PVTV01000011">
    <property type="protein sequence ID" value="PRY99183.1"/>
    <property type="molecule type" value="Genomic_DNA"/>
</dbReference>
<feature type="domain" description="Nitroreductase" evidence="9">
    <location>
        <begin position="13"/>
        <end position="170"/>
    </location>
</feature>
<dbReference type="Pfam" id="PF00881">
    <property type="entry name" value="Nitroreductase"/>
    <property type="match status" value="1"/>
</dbReference>
<dbReference type="EC" id="1.-.-.-" evidence="7"/>
<dbReference type="GO" id="GO:0016491">
    <property type="term" value="F:oxidoreductase activity"/>
    <property type="evidence" value="ECO:0007669"/>
    <property type="project" value="UniProtKB-UniRule"/>
</dbReference>
<keyword evidence="5 7" id="KW-0560">Oxidoreductase</keyword>
<gene>
    <name evidence="10" type="ORF">BCM14_0625</name>
</gene>
<evidence type="ECO:0000313" key="10">
    <source>
        <dbReference type="EMBL" id="PRY99183.1"/>
    </source>
</evidence>
<evidence type="ECO:0000256" key="2">
    <source>
        <dbReference type="ARBA" id="ARBA00022630"/>
    </source>
</evidence>
<keyword evidence="3 7" id="KW-0288">FMN</keyword>
<evidence type="ECO:0000256" key="5">
    <source>
        <dbReference type="ARBA" id="ARBA00023002"/>
    </source>
</evidence>
<comment type="similarity">
    <text evidence="1 7">Belongs to the nitroreductase family.</text>
</comment>
<dbReference type="PANTHER" id="PTHR43821:SF1">
    <property type="entry name" value="NAD(P)H NITROREDUCTASE YDJA-RELATED"/>
    <property type="match status" value="1"/>
</dbReference>
<keyword evidence="2 7" id="KW-0285">Flavoprotein</keyword>
<feature type="binding site" evidence="8">
    <location>
        <position position="44"/>
    </location>
    <ligand>
        <name>FMN</name>
        <dbReference type="ChEBI" id="CHEBI:58210"/>
        <note>ligand shared between dimeric partners</note>
    </ligand>
</feature>
<dbReference type="AlphaFoldDB" id="A0A2T0XJR9"/>
<dbReference type="CDD" id="cd02135">
    <property type="entry name" value="YdjA-like"/>
    <property type="match status" value="1"/>
</dbReference>
<dbReference type="Proteomes" id="UP000238308">
    <property type="component" value="Unassembled WGS sequence"/>
</dbReference>
<organism evidence="10 11">
    <name type="scientific">Jezberella montanilacus</name>
    <dbReference type="NCBI Taxonomy" id="323426"/>
    <lineage>
        <taxon>Bacteria</taxon>
        <taxon>Pseudomonadati</taxon>
        <taxon>Pseudomonadota</taxon>
        <taxon>Betaproteobacteria</taxon>
        <taxon>Burkholderiales</taxon>
        <taxon>Alcaligenaceae</taxon>
        <taxon>Jezberella</taxon>
    </lineage>
</organism>
<evidence type="ECO:0000256" key="6">
    <source>
        <dbReference type="ARBA" id="ARBA00023027"/>
    </source>
</evidence>
<dbReference type="RefSeq" id="WP_106226514.1">
    <property type="nucleotide sequence ID" value="NZ_PVTV01000011.1"/>
</dbReference>
<sequence>MTESTIAPIDYLTSRRSQKLVVAPAPTGEQLAQILQTAMCAPDHAAMRVWRFAVVTQQYIAALTNLAIDATRRSGREITPEKEQNMRKWLGDVPMLLGLAYKVSHDNDKVPEIEQTLSMGAAVMNIQNAAHMLGFASYWSTGLGTYTDEVPEALGFDALDYRFVGFLALGTPKMKLPVAQRPDPMTMTHFWDGKV</sequence>
<evidence type="ECO:0000256" key="3">
    <source>
        <dbReference type="ARBA" id="ARBA00022643"/>
    </source>
</evidence>
<feature type="binding site" description="in other chain" evidence="8">
    <location>
        <begin position="139"/>
        <end position="141"/>
    </location>
    <ligand>
        <name>FMN</name>
        <dbReference type="ChEBI" id="CHEBI:58210"/>
        <note>ligand shared between dimeric partners</note>
    </ligand>
</feature>
<name>A0A2T0XJR9_9BURK</name>
<dbReference type="SUPFAM" id="SSF55469">
    <property type="entry name" value="FMN-dependent nitroreductase-like"/>
    <property type="match status" value="1"/>
</dbReference>
<dbReference type="InterPro" id="IPR052530">
    <property type="entry name" value="NAD(P)H_nitroreductase"/>
</dbReference>
<dbReference type="PANTHER" id="PTHR43821">
    <property type="entry name" value="NAD(P)H NITROREDUCTASE YDJA-RELATED"/>
    <property type="match status" value="1"/>
</dbReference>
<evidence type="ECO:0000256" key="4">
    <source>
        <dbReference type="ARBA" id="ARBA00022857"/>
    </source>
</evidence>
<dbReference type="InterPro" id="IPR026021">
    <property type="entry name" value="YdjA-like"/>
</dbReference>
<dbReference type="InterPro" id="IPR029479">
    <property type="entry name" value="Nitroreductase"/>
</dbReference>
<keyword evidence="6 7" id="KW-0520">NAD</keyword>
<evidence type="ECO:0000256" key="1">
    <source>
        <dbReference type="ARBA" id="ARBA00007118"/>
    </source>
</evidence>
<dbReference type="InterPro" id="IPR000415">
    <property type="entry name" value="Nitroreductase-like"/>
</dbReference>
<proteinExistence type="inferred from homology"/>
<evidence type="ECO:0000259" key="9">
    <source>
        <dbReference type="Pfam" id="PF00881"/>
    </source>
</evidence>
<dbReference type="Gene3D" id="3.40.109.10">
    <property type="entry name" value="NADH Oxidase"/>
    <property type="match status" value="1"/>
</dbReference>
<evidence type="ECO:0000256" key="7">
    <source>
        <dbReference type="PIRNR" id="PIRNR000232"/>
    </source>
</evidence>
<comment type="cofactor">
    <cofactor evidence="8">
        <name>FMN</name>
        <dbReference type="ChEBI" id="CHEBI:58210"/>
    </cofactor>
    <text evidence="8">Binds 1 FMN per subunit.</text>
</comment>
<keyword evidence="11" id="KW-1185">Reference proteome</keyword>
<feature type="binding site" description="in other chain" evidence="8">
    <location>
        <begin position="15"/>
        <end position="17"/>
    </location>
    <ligand>
        <name>FMN</name>
        <dbReference type="ChEBI" id="CHEBI:58210"/>
        <note>ligand shared between dimeric partners</note>
    </ligand>
</feature>
<keyword evidence="4 7" id="KW-0521">NADP</keyword>
<accession>A0A2T0XJR9</accession>